<dbReference type="Pfam" id="PF13229">
    <property type="entry name" value="Beta_helix"/>
    <property type="match status" value="1"/>
</dbReference>
<organism evidence="4 5">
    <name type="scientific">Butyrivibrio fibrisolvens</name>
    <dbReference type="NCBI Taxonomy" id="831"/>
    <lineage>
        <taxon>Bacteria</taxon>
        <taxon>Bacillati</taxon>
        <taxon>Bacillota</taxon>
        <taxon>Clostridia</taxon>
        <taxon>Lachnospirales</taxon>
        <taxon>Lachnospiraceae</taxon>
        <taxon>Butyrivibrio</taxon>
    </lineage>
</organism>
<dbReference type="InterPro" id="IPR012334">
    <property type="entry name" value="Pectin_lyas_fold"/>
</dbReference>
<gene>
    <name evidence="4" type="ORF">SAMN04487884_10833</name>
</gene>
<dbReference type="AlphaFoldDB" id="A0A1H9QJX1"/>
<dbReference type="EMBL" id="FOGJ01000008">
    <property type="protein sequence ID" value="SER60881.1"/>
    <property type="molecule type" value="Genomic_DNA"/>
</dbReference>
<keyword evidence="2" id="KW-0732">Signal</keyword>
<dbReference type="Gene3D" id="2.160.20.10">
    <property type="entry name" value="Single-stranded right-handed beta-helix, Pectin lyase-like"/>
    <property type="match status" value="1"/>
</dbReference>
<feature type="chain" id="PRO_5039537559" evidence="2">
    <location>
        <begin position="20"/>
        <end position="575"/>
    </location>
</feature>
<feature type="signal peptide" evidence="2">
    <location>
        <begin position="1"/>
        <end position="19"/>
    </location>
</feature>
<reference evidence="4 5" key="1">
    <citation type="submission" date="2016-10" db="EMBL/GenBank/DDBJ databases">
        <authorList>
            <person name="de Groot N.N."/>
        </authorList>
    </citation>
    <scope>NUCLEOTIDE SEQUENCE [LARGE SCALE GENOMIC DNA]</scope>
    <source>
        <strain evidence="4 5">AR40</strain>
    </source>
</reference>
<sequence>MKKKIIVATLMSLMLFATSCGSIDNTLESDSDEKTEESKKDEDDKETDKEDDKNKDSSKDSQKPLTIVNHLVTAAFEENESLTSAGTYPEIIVNEDFMMDYPKFWAAMTNYSDSMAESSKDDISYFGYGTPREDNDSYQYDVGVEVLRFDDKIFALKVSEDYYWSYSEEETKYSYLVTYDINTGKRIWSDAYISNKEGLGQILYDAVVATYPREKDLVNETVEDGSPMALYYINDMVEYDYLPCYIQGDQFIVHFNSYSIMYNDNEYEITIPVDDLKDYLNQDYLPDTTGNLEDVIEFIEANDDVLEGHLYTYDDGGNSYEEQEEIHVSTPEEFVDAIAPNTRIVMEPGKYDISDYVLEPTSDFLEGHPYWGYSYWMDEYGPSGVYNMTIEGSDPDDRPEIVINSAYDDVLSIIDSNNITLNNLIIGHDVEKGTCSANVLALYSSNGISCDNLDLYGCGAYGLFCKESYNVYMYDSCIHDCTYGIIEVMGDSTELYFYDCEFIDNEEYTLIDNSYNSGYLYFTGCKFDDNKGDLFSIYSEPDQITFTDCEFGDEESEFLNEHFDMILYYEDGGAG</sequence>
<dbReference type="InterPro" id="IPR011050">
    <property type="entry name" value="Pectin_lyase_fold/virulence"/>
</dbReference>
<evidence type="ECO:0000259" key="3">
    <source>
        <dbReference type="Pfam" id="PF13229"/>
    </source>
</evidence>
<feature type="compositionally biased region" description="Basic and acidic residues" evidence="1">
    <location>
        <begin position="36"/>
        <end position="62"/>
    </location>
</feature>
<dbReference type="RefSeq" id="WP_074755410.1">
    <property type="nucleotide sequence ID" value="NZ_FOGJ01000008.1"/>
</dbReference>
<dbReference type="PROSITE" id="PS51257">
    <property type="entry name" value="PROKAR_LIPOPROTEIN"/>
    <property type="match status" value="1"/>
</dbReference>
<protein>
    <submittedName>
        <fullName evidence="4">Right handed beta helix region</fullName>
    </submittedName>
</protein>
<feature type="domain" description="Right handed beta helix" evidence="3">
    <location>
        <begin position="415"/>
        <end position="551"/>
    </location>
</feature>
<dbReference type="eggNOG" id="COG0760">
    <property type="taxonomic scope" value="Bacteria"/>
</dbReference>
<evidence type="ECO:0000313" key="5">
    <source>
        <dbReference type="Proteomes" id="UP000182584"/>
    </source>
</evidence>
<proteinExistence type="predicted"/>
<dbReference type="Proteomes" id="UP000182584">
    <property type="component" value="Unassembled WGS sequence"/>
</dbReference>
<dbReference type="OrthoDB" id="1956031at2"/>
<accession>A0A1H9QJX1</accession>
<dbReference type="SUPFAM" id="SSF51126">
    <property type="entry name" value="Pectin lyase-like"/>
    <property type="match status" value="1"/>
</dbReference>
<evidence type="ECO:0000256" key="2">
    <source>
        <dbReference type="SAM" id="SignalP"/>
    </source>
</evidence>
<dbReference type="InterPro" id="IPR039448">
    <property type="entry name" value="Beta_helix"/>
</dbReference>
<evidence type="ECO:0000313" key="4">
    <source>
        <dbReference type="EMBL" id="SER60881.1"/>
    </source>
</evidence>
<feature type="region of interest" description="Disordered" evidence="1">
    <location>
        <begin position="23"/>
        <end position="62"/>
    </location>
</feature>
<name>A0A1H9QJX1_BUTFI</name>
<evidence type="ECO:0000256" key="1">
    <source>
        <dbReference type="SAM" id="MobiDB-lite"/>
    </source>
</evidence>